<proteinExistence type="predicted"/>
<keyword evidence="1" id="KW-0175">Coiled coil</keyword>
<feature type="compositionally biased region" description="Basic residues" evidence="2">
    <location>
        <begin position="878"/>
        <end position="887"/>
    </location>
</feature>
<dbReference type="EMBL" id="LAZR01000003">
    <property type="protein sequence ID" value="KKO11179.1"/>
    <property type="molecule type" value="Genomic_DNA"/>
</dbReference>
<sequence length="1502" mass="163491">MRASCSGLLGELLLKKVLLVSLACLALMPVALSQEPVGRVDVVQAMLQRSRLLEDVQVEIPAMLWREYLRDRAGQRPPADPAPVAMIADLGLYRIGVDDKHKATLNVTVRLRIFSPQQCRNVAVLSARRAWENVSVNGKGAKLATRDGWLRFSPAEPGVYEITASSPLPDAAPRRDNTIKLPTPKTVRTLVEFDSPTAWSVTATGATGRLVGLADEGTHGQFALAAKGPVEVRYGPVRVERDRPARYRLSGNVAWNLDAGRQQIVARILVRILGGRTDKLVLSLPDGAERTAITGPDIRETRINGRQAIVFLRGAIAEQTSLRLQYDLPAGKGTIKRFAAPTIRDGSWSGGTLTVTHTLGGSELLDDSTQGLDAVDLWQIPPEAAALLAGPPAMTYRITGRDFSASVEVLDLGEFALRESLVDLAHYEVSLTRSGAMICKVRYEIRNRTKQFLHLTLPAGAKVLLASVNEKPRPLTPVAAGPGSPSPANDEYILPLVRSKASIKGLVSFPVEVVYVHQVPALQRRGEVALPLPRVDLPIAYAWSELYAPPEMQVSRWAGPLRPVQAYSNETAVAQLGYGSGQLAEGFAARSRMTPGERLEQPWAQPRGTGLPTAGVIAGAEIEPLPADAPSNKPDGATYGAQSLAKNYWRAGKDHYDRGEYDKASEAFGNVKKLAPKSVEARNAARLQSNIDLIAGKLSLKGRSQRVAGAKVRSKIAADNRRLAEKQQTYLVKSAQAAQEGRYEEAARQYKAAESLREALVSRGEDAGRQSVVLAKGKAEVAVAEQQLKAQAKSLRERYQTFRAEGKFDLAQKELRRLRDLGEGDEELSKEMEELAVLRARHHARDATASPAPRQPSSETPAKDTYGVAVRPDPTRITRIRTRRSRSLKPTPPTDQAGKPRAPSVTFAAGSGKGVATVATIDLPEIHLKSPDVDGPSEGISDDLDTDEESAGGMAGGEDDSDTFVMNGHPAGQARARHAAFQREERASAKRIAALRAKKVAALRDWAGKLIAEQRYEQAVQIHEEIVALDPKDTSAAGTIDALKQFIHMRQSGRGMDRSVAIGRKLQLLTGRRKALLAIPAAEAPWHESLAFPDSRKGIPDRRRPAGADEDLEGDDYGYSAESMDGGRRRETITRVYDVSDLIAGVQDVAGPRLDVAEAATEKGDEEDSSAKEKLIADLTKTITSTMWSARTGTGTIRQQGGQLIITQTAEGHKELMSLLSQLREARGPQVETGANIAQQRAAIRFETTTELVIDRTSVRADGGVFVSGRDVDTHFQLESTVVDDDKKEQSRKFDKFYSLNYGWRDGRRGGKRTAEEVAQRARFNLGQKVGVSSLNVGVTAAVARGLNVKFVQGRNDLRYAIVDEAQVRTLRQLASKGPAGATNENPRNQETIVGTDALLSNAMKLNVTYARDRGNRLDILDNPIELSQEKYILIDNYGYLTAVKAGAMQHWTAVTVFEPLAEIPQTIDVPRAGQLVKLEKTLVDPADRLEIRATYRLTPGQ</sequence>
<name>A0A0F9Z236_9ZZZZ</name>
<evidence type="ECO:0000256" key="1">
    <source>
        <dbReference type="SAM" id="Coils"/>
    </source>
</evidence>
<evidence type="ECO:0000256" key="2">
    <source>
        <dbReference type="SAM" id="MobiDB-lite"/>
    </source>
</evidence>
<feature type="region of interest" description="Disordered" evidence="2">
    <location>
        <begin position="1091"/>
        <end position="1125"/>
    </location>
</feature>
<accession>A0A0F9Z236</accession>
<gene>
    <name evidence="3" type="ORF">LCGC14_0016550</name>
</gene>
<evidence type="ECO:0000313" key="3">
    <source>
        <dbReference type="EMBL" id="KKO11179.1"/>
    </source>
</evidence>
<dbReference type="Gene3D" id="1.25.40.10">
    <property type="entry name" value="Tetratricopeptide repeat domain"/>
    <property type="match status" value="1"/>
</dbReference>
<dbReference type="SUPFAM" id="SSF48452">
    <property type="entry name" value="TPR-like"/>
    <property type="match status" value="1"/>
</dbReference>
<protein>
    <submittedName>
        <fullName evidence="3">Uncharacterized protein</fullName>
    </submittedName>
</protein>
<dbReference type="PROSITE" id="PS50005">
    <property type="entry name" value="TPR"/>
    <property type="match status" value="1"/>
</dbReference>
<dbReference type="InterPro" id="IPR019734">
    <property type="entry name" value="TPR_rpt"/>
</dbReference>
<comment type="caution">
    <text evidence="3">The sequence shown here is derived from an EMBL/GenBank/DDBJ whole genome shotgun (WGS) entry which is preliminary data.</text>
</comment>
<feature type="compositionally biased region" description="Acidic residues" evidence="2">
    <location>
        <begin position="940"/>
        <end position="950"/>
    </location>
</feature>
<feature type="region of interest" description="Disordered" evidence="2">
    <location>
        <begin position="843"/>
        <end position="908"/>
    </location>
</feature>
<dbReference type="InterPro" id="IPR011990">
    <property type="entry name" value="TPR-like_helical_dom_sf"/>
</dbReference>
<reference evidence="3" key="1">
    <citation type="journal article" date="2015" name="Nature">
        <title>Complex archaea that bridge the gap between prokaryotes and eukaryotes.</title>
        <authorList>
            <person name="Spang A."/>
            <person name="Saw J.H."/>
            <person name="Jorgensen S.L."/>
            <person name="Zaremba-Niedzwiedzka K."/>
            <person name="Martijn J."/>
            <person name="Lind A.E."/>
            <person name="van Eijk R."/>
            <person name="Schleper C."/>
            <person name="Guy L."/>
            <person name="Ettema T.J."/>
        </authorList>
    </citation>
    <scope>NUCLEOTIDE SEQUENCE</scope>
</reference>
<feature type="coiled-coil region" evidence="1">
    <location>
        <begin position="743"/>
        <end position="805"/>
    </location>
</feature>
<organism evidence="3">
    <name type="scientific">marine sediment metagenome</name>
    <dbReference type="NCBI Taxonomy" id="412755"/>
    <lineage>
        <taxon>unclassified sequences</taxon>
        <taxon>metagenomes</taxon>
        <taxon>ecological metagenomes</taxon>
    </lineage>
</organism>
<feature type="compositionally biased region" description="Basic and acidic residues" evidence="2">
    <location>
        <begin position="1094"/>
        <end position="1107"/>
    </location>
</feature>
<feature type="region of interest" description="Disordered" evidence="2">
    <location>
        <begin position="927"/>
        <end position="963"/>
    </location>
</feature>